<feature type="compositionally biased region" description="Low complexity" evidence="1">
    <location>
        <begin position="1"/>
        <end position="12"/>
    </location>
</feature>
<keyword evidence="3" id="KW-1185">Reference proteome</keyword>
<evidence type="ECO:0000313" key="3">
    <source>
        <dbReference type="Proteomes" id="UP000292235"/>
    </source>
</evidence>
<feature type="compositionally biased region" description="Low complexity" evidence="1">
    <location>
        <begin position="22"/>
        <end position="34"/>
    </location>
</feature>
<reference evidence="2 3" key="1">
    <citation type="submission" date="2019-02" db="EMBL/GenBank/DDBJ databases">
        <authorList>
            <person name="Khodamoradi S."/>
            <person name="Hahnke R.L."/>
            <person name="Kaempfer P."/>
            <person name="Schumann P."/>
            <person name="Rohde M."/>
            <person name="Steinert M."/>
            <person name="Luzhetskyy A."/>
            <person name="Wink J."/>
            <person name="Ruckert C."/>
        </authorList>
    </citation>
    <scope>NUCLEOTIDE SEQUENCE [LARGE SCALE GENOMIC DNA]</scope>
    <source>
        <strain evidence="2 3">M2</strain>
    </source>
</reference>
<dbReference type="RefSeq" id="WP_242677098.1">
    <property type="nucleotide sequence ID" value="NZ_CP036455.1"/>
</dbReference>
<dbReference type="KEGG" id="strr:EKD16_21685"/>
<protein>
    <submittedName>
        <fullName evidence="2">Uncharacterized protein</fullName>
    </submittedName>
</protein>
<accession>A0A4V0ZK84</accession>
<name>A0A4V0ZK84_9ACTN</name>
<dbReference type="Proteomes" id="UP000292235">
    <property type="component" value="Chromosome"/>
</dbReference>
<dbReference type="AlphaFoldDB" id="A0A4V0ZK84"/>
<sequence length="187" mass="19729">MTYDAAATATATEYGKRRTDHSPSSPASPASAVPAPSPEGIGDIVLAGQPAPYPHLQTRRAPTIGRLAAAARNAAAALGRPGLWPRRRGRWQPAPRAARRGTSGRMRVSLLVLRPNEFAAVPAENGRHAAVLQLAHGRAHMVTVAPNREMQAVQELTTDRARVLGSADAHQLINTGDEPAVVVRVTG</sequence>
<evidence type="ECO:0000313" key="2">
    <source>
        <dbReference type="EMBL" id="QBI56092.1"/>
    </source>
</evidence>
<gene>
    <name evidence="2" type="ORF">EKD16_21685</name>
</gene>
<evidence type="ECO:0000256" key="1">
    <source>
        <dbReference type="SAM" id="MobiDB-lite"/>
    </source>
</evidence>
<dbReference type="EMBL" id="CP036455">
    <property type="protein sequence ID" value="QBI56092.1"/>
    <property type="molecule type" value="Genomic_DNA"/>
</dbReference>
<organism evidence="2 3">
    <name type="scientific">Streptomonospora litoralis</name>
    <dbReference type="NCBI Taxonomy" id="2498135"/>
    <lineage>
        <taxon>Bacteria</taxon>
        <taxon>Bacillati</taxon>
        <taxon>Actinomycetota</taxon>
        <taxon>Actinomycetes</taxon>
        <taxon>Streptosporangiales</taxon>
        <taxon>Nocardiopsidaceae</taxon>
        <taxon>Streptomonospora</taxon>
    </lineage>
</organism>
<proteinExistence type="predicted"/>
<feature type="region of interest" description="Disordered" evidence="1">
    <location>
        <begin position="1"/>
        <end position="52"/>
    </location>
</feature>